<evidence type="ECO:0000313" key="1">
    <source>
        <dbReference type="EMBL" id="MPM86768.1"/>
    </source>
</evidence>
<sequence>MHAGKDAVHPGLVYLSCPLMLKHSFNEEIIKFALVIEDGDPDLFRVDQICYYFFCRFE</sequence>
<accession>A0A645DCL8</accession>
<dbReference type="AlphaFoldDB" id="A0A645DCL8"/>
<protein>
    <submittedName>
        <fullName evidence="1">Uncharacterized protein</fullName>
    </submittedName>
</protein>
<gene>
    <name evidence="1" type="ORF">SDC9_133860</name>
</gene>
<name>A0A645DCL8_9ZZZZ</name>
<comment type="caution">
    <text evidence="1">The sequence shown here is derived from an EMBL/GenBank/DDBJ whole genome shotgun (WGS) entry which is preliminary data.</text>
</comment>
<dbReference type="EMBL" id="VSSQ01034732">
    <property type="protein sequence ID" value="MPM86768.1"/>
    <property type="molecule type" value="Genomic_DNA"/>
</dbReference>
<proteinExistence type="predicted"/>
<reference evidence="1" key="1">
    <citation type="submission" date="2019-08" db="EMBL/GenBank/DDBJ databases">
        <authorList>
            <person name="Kucharzyk K."/>
            <person name="Murdoch R.W."/>
            <person name="Higgins S."/>
            <person name="Loffler F."/>
        </authorList>
    </citation>
    <scope>NUCLEOTIDE SEQUENCE</scope>
</reference>
<organism evidence="1">
    <name type="scientific">bioreactor metagenome</name>
    <dbReference type="NCBI Taxonomy" id="1076179"/>
    <lineage>
        <taxon>unclassified sequences</taxon>
        <taxon>metagenomes</taxon>
        <taxon>ecological metagenomes</taxon>
    </lineage>
</organism>